<keyword evidence="4" id="KW-1185">Reference proteome</keyword>
<accession>A0ABQ2Y325</accession>
<keyword evidence="2" id="KW-1133">Transmembrane helix</keyword>
<feature type="transmembrane region" description="Helical" evidence="2">
    <location>
        <begin position="12"/>
        <end position="36"/>
    </location>
</feature>
<proteinExistence type="predicted"/>
<sequence length="167" mass="19382">MGYISPAFLRESFIQAILKLLVSTNVAIWGFAWLAYGKLSDTTDVTALDYMQHRRLDEIIRKKNERFWKSACILVIVAIVMVLPSIYADSAIDIPRITYGASFSAYAFALIFFFSSIRQLEEIREFKSKIKEQERQEKLRSEQLQKITSTDTKPWETDPNLNGFRKN</sequence>
<evidence type="ECO:0000256" key="2">
    <source>
        <dbReference type="SAM" id="Phobius"/>
    </source>
</evidence>
<gene>
    <name evidence="3" type="ORF">GCM10010946_33390</name>
</gene>
<dbReference type="Proteomes" id="UP000653343">
    <property type="component" value="Unassembled WGS sequence"/>
</dbReference>
<keyword evidence="2" id="KW-0472">Membrane</keyword>
<keyword evidence="2" id="KW-0812">Transmembrane</keyword>
<protein>
    <submittedName>
        <fullName evidence="3">Uncharacterized protein</fullName>
    </submittedName>
</protein>
<feature type="transmembrane region" description="Helical" evidence="2">
    <location>
        <begin position="67"/>
        <end position="87"/>
    </location>
</feature>
<feature type="transmembrane region" description="Helical" evidence="2">
    <location>
        <begin position="99"/>
        <end position="117"/>
    </location>
</feature>
<evidence type="ECO:0000313" key="3">
    <source>
        <dbReference type="EMBL" id="GGX52087.1"/>
    </source>
</evidence>
<feature type="region of interest" description="Disordered" evidence="1">
    <location>
        <begin position="137"/>
        <end position="167"/>
    </location>
</feature>
<evidence type="ECO:0000313" key="4">
    <source>
        <dbReference type="Proteomes" id="UP000653343"/>
    </source>
</evidence>
<evidence type="ECO:0000256" key="1">
    <source>
        <dbReference type="SAM" id="MobiDB-lite"/>
    </source>
</evidence>
<name>A0ABQ2Y325_9BURK</name>
<reference evidence="4" key="1">
    <citation type="journal article" date="2019" name="Int. J. Syst. Evol. Microbiol.">
        <title>The Global Catalogue of Microorganisms (GCM) 10K type strain sequencing project: providing services to taxonomists for standard genome sequencing and annotation.</title>
        <authorList>
            <consortium name="The Broad Institute Genomics Platform"/>
            <consortium name="The Broad Institute Genome Sequencing Center for Infectious Disease"/>
            <person name="Wu L."/>
            <person name="Ma J."/>
        </authorList>
    </citation>
    <scope>NUCLEOTIDE SEQUENCE [LARGE SCALE GENOMIC DNA]</scope>
    <source>
        <strain evidence="4">KCTC 23917</strain>
    </source>
</reference>
<comment type="caution">
    <text evidence="3">The sequence shown here is derived from an EMBL/GenBank/DDBJ whole genome shotgun (WGS) entry which is preliminary data.</text>
</comment>
<dbReference type="EMBL" id="BMYU01000011">
    <property type="protein sequence ID" value="GGX52087.1"/>
    <property type="molecule type" value="Genomic_DNA"/>
</dbReference>
<organism evidence="3 4">
    <name type="scientific">Undibacterium squillarum</name>
    <dbReference type="NCBI Taxonomy" id="1131567"/>
    <lineage>
        <taxon>Bacteria</taxon>
        <taxon>Pseudomonadati</taxon>
        <taxon>Pseudomonadota</taxon>
        <taxon>Betaproteobacteria</taxon>
        <taxon>Burkholderiales</taxon>
        <taxon>Oxalobacteraceae</taxon>
        <taxon>Undibacterium</taxon>
    </lineage>
</organism>